<sequence>MRDQQAMVWGKKRNKELGILGCGGDQWRTHSQRAQSDGGVHFLRTSLGRWRERRRLFMYAHPGLRSRSGASRQWDRMSRLIHLSLIRLSEIAFFHLHSTTDERGVGLFFFFSFFFFTHLGHANIFPSSGAICHSGNAPKENCCTGRALFFSPLAVLRL</sequence>
<protein>
    <submittedName>
        <fullName evidence="2">Uncharacterized protein</fullName>
    </submittedName>
</protein>
<proteinExistence type="predicted"/>
<evidence type="ECO:0000256" key="1">
    <source>
        <dbReference type="SAM" id="Phobius"/>
    </source>
</evidence>
<dbReference type="Proteomes" id="UP001054837">
    <property type="component" value="Unassembled WGS sequence"/>
</dbReference>
<comment type="caution">
    <text evidence="2">The sequence shown here is derived from an EMBL/GenBank/DDBJ whole genome shotgun (WGS) entry which is preliminary data.</text>
</comment>
<evidence type="ECO:0000313" key="3">
    <source>
        <dbReference type="Proteomes" id="UP001054837"/>
    </source>
</evidence>
<keyword evidence="1" id="KW-0812">Transmembrane</keyword>
<name>A0AAV4S8E5_9ARAC</name>
<keyword evidence="1" id="KW-1133">Transmembrane helix</keyword>
<keyword evidence="1" id="KW-0472">Membrane</keyword>
<feature type="transmembrane region" description="Helical" evidence="1">
    <location>
        <begin position="104"/>
        <end position="125"/>
    </location>
</feature>
<gene>
    <name evidence="2" type="ORF">CDAR_375571</name>
</gene>
<evidence type="ECO:0000313" key="2">
    <source>
        <dbReference type="EMBL" id="GIY28715.1"/>
    </source>
</evidence>
<reference evidence="2 3" key="1">
    <citation type="submission" date="2021-06" db="EMBL/GenBank/DDBJ databases">
        <title>Caerostris darwini draft genome.</title>
        <authorList>
            <person name="Kono N."/>
            <person name="Arakawa K."/>
        </authorList>
    </citation>
    <scope>NUCLEOTIDE SEQUENCE [LARGE SCALE GENOMIC DNA]</scope>
</reference>
<dbReference type="AlphaFoldDB" id="A0AAV4S8E5"/>
<dbReference type="EMBL" id="BPLQ01007213">
    <property type="protein sequence ID" value="GIY28715.1"/>
    <property type="molecule type" value="Genomic_DNA"/>
</dbReference>
<organism evidence="2 3">
    <name type="scientific">Caerostris darwini</name>
    <dbReference type="NCBI Taxonomy" id="1538125"/>
    <lineage>
        <taxon>Eukaryota</taxon>
        <taxon>Metazoa</taxon>
        <taxon>Ecdysozoa</taxon>
        <taxon>Arthropoda</taxon>
        <taxon>Chelicerata</taxon>
        <taxon>Arachnida</taxon>
        <taxon>Araneae</taxon>
        <taxon>Araneomorphae</taxon>
        <taxon>Entelegynae</taxon>
        <taxon>Araneoidea</taxon>
        <taxon>Araneidae</taxon>
        <taxon>Caerostris</taxon>
    </lineage>
</organism>
<keyword evidence="3" id="KW-1185">Reference proteome</keyword>
<accession>A0AAV4S8E5</accession>